<evidence type="ECO:0000313" key="2">
    <source>
        <dbReference type="EMBL" id="MBP2193048.1"/>
    </source>
</evidence>
<organism evidence="2 3">
    <name type="scientific">Nocardia goodfellowii</name>
    <dbReference type="NCBI Taxonomy" id="882446"/>
    <lineage>
        <taxon>Bacteria</taxon>
        <taxon>Bacillati</taxon>
        <taxon>Actinomycetota</taxon>
        <taxon>Actinomycetes</taxon>
        <taxon>Mycobacteriales</taxon>
        <taxon>Nocardiaceae</taxon>
        <taxon>Nocardia</taxon>
    </lineage>
</organism>
<name>A0ABS4QNC7_9NOCA</name>
<sequence length="119" mass="12984">MPISPTIESGPSTPETRPTPTGCGTSVLIALFGPGPLAEFFAGHRIDAATQLNSAGSADLCEPRLAGLYLDRDGDVWQRSEAGWRLRRQRGAAVEDPSLWEWMDGHVRDYAPFVLITME</sequence>
<dbReference type="RefSeq" id="WP_209896303.1">
    <property type="nucleotide sequence ID" value="NZ_JAGGMR010000001.1"/>
</dbReference>
<evidence type="ECO:0000256" key="1">
    <source>
        <dbReference type="SAM" id="MobiDB-lite"/>
    </source>
</evidence>
<evidence type="ECO:0000313" key="3">
    <source>
        <dbReference type="Proteomes" id="UP001519325"/>
    </source>
</evidence>
<gene>
    <name evidence="2" type="ORF">BJ987_005949</name>
</gene>
<feature type="region of interest" description="Disordered" evidence="1">
    <location>
        <begin position="1"/>
        <end position="22"/>
    </location>
</feature>
<dbReference type="Proteomes" id="UP001519325">
    <property type="component" value="Unassembled WGS sequence"/>
</dbReference>
<comment type="caution">
    <text evidence="2">The sequence shown here is derived from an EMBL/GenBank/DDBJ whole genome shotgun (WGS) entry which is preliminary data.</text>
</comment>
<accession>A0ABS4QNC7</accession>
<proteinExistence type="predicted"/>
<protein>
    <submittedName>
        <fullName evidence="2">Uncharacterized protein</fullName>
    </submittedName>
</protein>
<reference evidence="2 3" key="1">
    <citation type="submission" date="2021-03" db="EMBL/GenBank/DDBJ databases">
        <title>Sequencing the genomes of 1000 actinobacteria strains.</title>
        <authorList>
            <person name="Klenk H.-P."/>
        </authorList>
    </citation>
    <scope>NUCLEOTIDE SEQUENCE [LARGE SCALE GENOMIC DNA]</scope>
    <source>
        <strain evidence="2 3">DSM 45516</strain>
    </source>
</reference>
<keyword evidence="3" id="KW-1185">Reference proteome</keyword>
<dbReference type="EMBL" id="JAGGMR010000001">
    <property type="protein sequence ID" value="MBP2193048.1"/>
    <property type="molecule type" value="Genomic_DNA"/>
</dbReference>